<dbReference type="InterPro" id="IPR046364">
    <property type="entry name" value="Exo70_C"/>
</dbReference>
<dbReference type="STRING" id="5217.A0A4Q1BAM7"/>
<evidence type="ECO:0000256" key="4">
    <source>
        <dbReference type="RuleBase" id="RU365026"/>
    </source>
</evidence>
<keyword evidence="8" id="KW-1185">Reference proteome</keyword>
<reference evidence="7 8" key="1">
    <citation type="submission" date="2016-06" db="EMBL/GenBank/DDBJ databases">
        <title>Evolution of pathogenesis and genome organization in the Tremellales.</title>
        <authorList>
            <person name="Cuomo C."/>
            <person name="Litvintseva A."/>
            <person name="Heitman J."/>
            <person name="Chen Y."/>
            <person name="Sun S."/>
            <person name="Springer D."/>
            <person name="Dromer F."/>
            <person name="Young S."/>
            <person name="Zeng Q."/>
            <person name="Chapman S."/>
            <person name="Gujja S."/>
            <person name="Saif S."/>
            <person name="Birren B."/>
        </authorList>
    </citation>
    <scope>NUCLEOTIDE SEQUENCE [LARGE SCALE GENOMIC DNA]</scope>
    <source>
        <strain evidence="7 8">ATCC 28783</strain>
    </source>
</reference>
<comment type="subcellular location">
    <subcellularLocation>
        <location evidence="4">Bud</location>
    </subcellularLocation>
    <subcellularLocation>
        <location evidence="4">Bud neck</location>
    </subcellularLocation>
</comment>
<comment type="similarity">
    <text evidence="1 4">Belongs to the EXO70 family.</text>
</comment>
<name>A0A4Q1BAM7_TREME</name>
<dbReference type="Pfam" id="PF03081">
    <property type="entry name" value="Exo70_C"/>
    <property type="match status" value="1"/>
</dbReference>
<feature type="domain" description="Exocyst complex subunit Exo70 C-terminal" evidence="6">
    <location>
        <begin position="298"/>
        <end position="665"/>
    </location>
</feature>
<evidence type="ECO:0000256" key="2">
    <source>
        <dbReference type="ARBA" id="ARBA00022448"/>
    </source>
</evidence>
<dbReference type="GO" id="GO:0005546">
    <property type="term" value="F:phosphatidylinositol-4,5-bisphosphate binding"/>
    <property type="evidence" value="ECO:0007669"/>
    <property type="project" value="InterPro"/>
</dbReference>
<evidence type="ECO:0000256" key="5">
    <source>
        <dbReference type="SAM" id="MobiDB-lite"/>
    </source>
</evidence>
<dbReference type="EMBL" id="SDIL01000118">
    <property type="protein sequence ID" value="RXK35859.1"/>
    <property type="molecule type" value="Genomic_DNA"/>
</dbReference>
<evidence type="ECO:0000313" key="8">
    <source>
        <dbReference type="Proteomes" id="UP000289152"/>
    </source>
</evidence>
<comment type="caution">
    <text evidence="7">The sequence shown here is derived from an EMBL/GenBank/DDBJ whole genome shotgun (WGS) entry which is preliminary data.</text>
</comment>
<dbReference type="AlphaFoldDB" id="A0A4Q1BAM7"/>
<dbReference type="GO" id="GO:0005935">
    <property type="term" value="C:cellular bud neck"/>
    <property type="evidence" value="ECO:0007669"/>
    <property type="project" value="UniProtKB-SubCell"/>
</dbReference>
<feature type="compositionally biased region" description="Low complexity" evidence="5">
    <location>
        <begin position="69"/>
        <end position="90"/>
    </location>
</feature>
<dbReference type="PANTHER" id="PTHR12542:SF41">
    <property type="entry name" value="EXOCYST COMPLEX COMPONENT 7"/>
    <property type="match status" value="1"/>
</dbReference>
<keyword evidence="4" id="KW-0653">Protein transport</keyword>
<gene>
    <name evidence="7" type="ORF">M231_06865</name>
</gene>
<dbReference type="SUPFAM" id="SSF74788">
    <property type="entry name" value="Cullin repeat-like"/>
    <property type="match status" value="1"/>
</dbReference>
<keyword evidence="3 4" id="KW-0268">Exocytosis</keyword>
<evidence type="ECO:0000256" key="3">
    <source>
        <dbReference type="ARBA" id="ARBA00022483"/>
    </source>
</evidence>
<dbReference type="InterPro" id="IPR004140">
    <property type="entry name" value="Exo70"/>
</dbReference>
<dbReference type="Proteomes" id="UP000289152">
    <property type="component" value="Unassembled WGS sequence"/>
</dbReference>
<dbReference type="OrthoDB" id="1922221at2759"/>
<dbReference type="OMA" id="LEHYICA"/>
<dbReference type="GO" id="GO:0015031">
    <property type="term" value="P:protein transport"/>
    <property type="evidence" value="ECO:0007669"/>
    <property type="project" value="UniProtKB-KW"/>
</dbReference>
<sequence length="670" mass="73363">MDEQADIALLEQHLQKTNLLSQRMTAILAQLDARLSRLDKTITPLGLQPLTIKANNIDALLSLLTPKPPLSIQTAAPTRPTTASSTTSRSVPQQPPRGYTLEPPPLTPVIPSPGIPTGTPADETAIVTRGPDIVSLNEYFSALDSVRGDLERMWKGLREGKGGTREAGVKDMSKLVQVGFEGLSQLLLKIAREGTARTFDPAALLTSGPPTPPNFFPPLNTVSPITKYLQAAISPIPTRTREIALGVMENTVRSFAEIRVDWIRRSLSAMLAKVEEVDGDGIWEVGKEKVGALVKLWEVLLPVMEAETLVITALFPASPPPLLFPTTFLPVVSLISSTLTPNINIIKRSLSSHTFFALELFRALGSLQPRWESTVHKCLSMLPPAPPSDVRELHTPLSSPISGLRGLIMRSFPERLVDIKISPVGGPPESTISDVTYTTLTYLEMLPSYHEVVEGLLGQSHAERSWLMGSKEIPSTARSAADEGGLLNLFVADVLGTLLQHLETRAGPMRKPIGSTFLLNNLSHIRNTTSSFKSDVIGPNAEGMLNKAFRDAKLQYMAEWTNLASLLTSPPTSTPRFGMSVPGVSGSERNTLKESATLFFDRLSELEQVCTQYPLSRQDPDLRDRLASDVDEVVATAYRTFVTRCQGKQLDKYLRATPEEVSRRIYAVFR</sequence>
<keyword evidence="2 4" id="KW-0813">Transport</keyword>
<protein>
    <recommendedName>
        <fullName evidence="4">Exocyst complex protein EXO70</fullName>
    </recommendedName>
</protein>
<dbReference type="Gene3D" id="1.20.1280.170">
    <property type="entry name" value="Exocyst complex component Exo70"/>
    <property type="match status" value="1"/>
</dbReference>
<evidence type="ECO:0000313" key="7">
    <source>
        <dbReference type="EMBL" id="RXK35859.1"/>
    </source>
</evidence>
<comment type="function">
    <text evidence="4">Involved in the secretory pathway as part of the exocyst complex which tethers secretory vesicles to the sites of exocytosis. Also plays a role in the assembly of the exocyst.</text>
</comment>
<evidence type="ECO:0000259" key="6">
    <source>
        <dbReference type="Pfam" id="PF03081"/>
    </source>
</evidence>
<feature type="region of interest" description="Disordered" evidence="5">
    <location>
        <begin position="69"/>
        <end position="106"/>
    </location>
</feature>
<dbReference type="InParanoid" id="A0A4Q1BAM7"/>
<evidence type="ECO:0000256" key="1">
    <source>
        <dbReference type="ARBA" id="ARBA00006756"/>
    </source>
</evidence>
<dbReference type="PANTHER" id="PTHR12542">
    <property type="entry name" value="EXOCYST COMPLEX PROTEIN EXO70"/>
    <property type="match status" value="1"/>
</dbReference>
<organism evidence="7 8">
    <name type="scientific">Tremella mesenterica</name>
    <name type="common">Jelly fungus</name>
    <dbReference type="NCBI Taxonomy" id="5217"/>
    <lineage>
        <taxon>Eukaryota</taxon>
        <taxon>Fungi</taxon>
        <taxon>Dikarya</taxon>
        <taxon>Basidiomycota</taxon>
        <taxon>Agaricomycotina</taxon>
        <taxon>Tremellomycetes</taxon>
        <taxon>Tremellales</taxon>
        <taxon>Tremellaceae</taxon>
        <taxon>Tremella</taxon>
    </lineage>
</organism>
<accession>A0A4Q1BAM7</accession>
<dbReference type="VEuPathDB" id="FungiDB:TREMEDRAFT_63258"/>
<dbReference type="InterPro" id="IPR016159">
    <property type="entry name" value="Cullin_repeat-like_dom_sf"/>
</dbReference>
<proteinExistence type="inferred from homology"/>
<dbReference type="GO" id="GO:0000145">
    <property type="term" value="C:exocyst"/>
    <property type="evidence" value="ECO:0007669"/>
    <property type="project" value="InterPro"/>
</dbReference>
<dbReference type="GO" id="GO:0006887">
    <property type="term" value="P:exocytosis"/>
    <property type="evidence" value="ECO:0007669"/>
    <property type="project" value="UniProtKB-KW"/>
</dbReference>